<reference evidence="1" key="1">
    <citation type="submission" date="2021-08" db="EMBL/GenBank/DDBJ databases">
        <title>Novel anaerobic bacterium isolated from sea squirt in East Sea, Republic of Korea.</title>
        <authorList>
            <person name="Nguyen T.H."/>
            <person name="Li Z."/>
            <person name="Lee Y.-J."/>
            <person name="Ko J."/>
            <person name="Kim S.-G."/>
        </authorList>
    </citation>
    <scope>NUCLEOTIDE SEQUENCE</scope>
    <source>
        <strain evidence="1">KCTC 25031</strain>
    </source>
</reference>
<organism evidence="1 2">
    <name type="scientific">Halosquirtibacter laminarini</name>
    <dbReference type="NCBI Taxonomy" id="3374600"/>
    <lineage>
        <taxon>Bacteria</taxon>
        <taxon>Pseudomonadati</taxon>
        <taxon>Bacteroidota</taxon>
        <taxon>Bacteroidia</taxon>
        <taxon>Marinilabiliales</taxon>
        <taxon>Prolixibacteraceae</taxon>
        <taxon>Halosquirtibacter</taxon>
    </lineage>
</organism>
<gene>
    <name evidence="1" type="ORF">K4L44_14880</name>
</gene>
<protein>
    <submittedName>
        <fullName evidence="1">Uncharacterized protein</fullName>
    </submittedName>
</protein>
<accession>A0AC61NHT9</accession>
<keyword evidence="2" id="KW-1185">Reference proteome</keyword>
<proteinExistence type="predicted"/>
<sequence>MKDIFFNKRPSYAEVLIRVTILISILFPSLVYGQIHCIDSSNPNEITLEVIAKADKKKSLPDQAKKDALRAVLIFGCDGYHSAHPLTTSESRKKRQDHVNKMIESRFNAFVSRITEQTTPRKESGQYTSSFQVSLYSGSIIRELKAYDLYAETNRSKREKKQEEIQNRQLMPTIAVVPYLKKGETYAQVYERPGIKPTLSVITGEFVNANIETRNILATAKAAQRVQQYEETATTSIDREMLMSSGMDVYVEVSLEIEKEGDKTRAGLTLSAYETATAIQLGSVQGWSGAYQTDNIGRLSSMIAQREVEKLLDQVTNRWNKNISDGTSAILSITFDEMSMYDSDSEVGENEYPLRDAIRIWVKEHAHQGIYHSKGVVGEAIIYDKVMVSPTDSNGNSYGINDFGFDFWRFLKKDLQLDCSRKIEGNKLMIMIK</sequence>
<evidence type="ECO:0000313" key="1">
    <source>
        <dbReference type="EMBL" id="QZE13815.1"/>
    </source>
</evidence>
<evidence type="ECO:0000313" key="2">
    <source>
        <dbReference type="Proteomes" id="UP000826212"/>
    </source>
</evidence>
<dbReference type="Proteomes" id="UP000826212">
    <property type="component" value="Chromosome"/>
</dbReference>
<dbReference type="EMBL" id="CP081303">
    <property type="protein sequence ID" value="QZE13815.1"/>
    <property type="molecule type" value="Genomic_DNA"/>
</dbReference>
<name>A0AC61NHT9_9BACT</name>